<keyword evidence="5" id="KW-0131">Cell cycle</keyword>
<feature type="region of interest" description="Disordered" evidence="6">
    <location>
        <begin position="146"/>
        <end position="274"/>
    </location>
</feature>
<dbReference type="KEGG" id="dfa:DFA_09260"/>
<evidence type="ECO:0000256" key="4">
    <source>
        <dbReference type="ARBA" id="ARBA00023242"/>
    </source>
</evidence>
<dbReference type="GO" id="GO:0031261">
    <property type="term" value="C:DNA replication preinitiation complex"/>
    <property type="evidence" value="ECO:0007669"/>
    <property type="project" value="TreeGrafter"/>
</dbReference>
<evidence type="ECO:0000313" key="8">
    <source>
        <dbReference type="Proteomes" id="UP000007797"/>
    </source>
</evidence>
<dbReference type="GO" id="GO:0003682">
    <property type="term" value="F:chromatin binding"/>
    <property type="evidence" value="ECO:0007669"/>
    <property type="project" value="TreeGrafter"/>
</dbReference>
<dbReference type="InterPro" id="IPR003874">
    <property type="entry name" value="CDC45"/>
</dbReference>
<name>F4Q748_CACFS</name>
<dbReference type="GO" id="GO:0006270">
    <property type="term" value="P:DNA replication initiation"/>
    <property type="evidence" value="ECO:0007669"/>
    <property type="project" value="InterPro"/>
</dbReference>
<dbReference type="GO" id="GO:0003688">
    <property type="term" value="F:DNA replication origin binding"/>
    <property type="evidence" value="ECO:0007669"/>
    <property type="project" value="TreeGrafter"/>
</dbReference>
<dbReference type="OMA" id="EDCFMEA"/>
<evidence type="ECO:0000256" key="6">
    <source>
        <dbReference type="SAM" id="MobiDB-lite"/>
    </source>
</evidence>
<evidence type="ECO:0000313" key="7">
    <source>
        <dbReference type="EMBL" id="EGG16230.1"/>
    </source>
</evidence>
<keyword evidence="3" id="KW-0235">DNA replication</keyword>
<comment type="similarity">
    <text evidence="2">Belongs to the CDC45 family.</text>
</comment>
<protein>
    <submittedName>
        <fullName evidence="7">Cell division cycle protein 45</fullName>
    </submittedName>
</protein>
<keyword evidence="7" id="KW-0132">Cell division</keyword>
<dbReference type="STRING" id="1054147.F4Q748"/>
<dbReference type="GO" id="GO:0051301">
    <property type="term" value="P:cell division"/>
    <property type="evidence" value="ECO:0007669"/>
    <property type="project" value="UniProtKB-KW"/>
</dbReference>
<dbReference type="EMBL" id="GL883024">
    <property type="protein sequence ID" value="EGG16230.1"/>
    <property type="molecule type" value="Genomic_DNA"/>
</dbReference>
<evidence type="ECO:0000256" key="2">
    <source>
        <dbReference type="ARBA" id="ARBA00010727"/>
    </source>
</evidence>
<dbReference type="Pfam" id="PF02724">
    <property type="entry name" value="CDC45"/>
    <property type="match status" value="1"/>
</dbReference>
<evidence type="ECO:0000256" key="3">
    <source>
        <dbReference type="ARBA" id="ARBA00022705"/>
    </source>
</evidence>
<dbReference type="OrthoDB" id="10258882at2759"/>
<dbReference type="GeneID" id="14868376"/>
<dbReference type="GO" id="GO:0003697">
    <property type="term" value="F:single-stranded DNA binding"/>
    <property type="evidence" value="ECO:0007669"/>
    <property type="project" value="TreeGrafter"/>
</dbReference>
<keyword evidence="4" id="KW-0539">Nucleus</keyword>
<evidence type="ECO:0000256" key="1">
    <source>
        <dbReference type="ARBA" id="ARBA00004123"/>
    </source>
</evidence>
<feature type="compositionally biased region" description="Polar residues" evidence="6">
    <location>
        <begin position="263"/>
        <end position="274"/>
    </location>
</feature>
<dbReference type="GO" id="GO:1902977">
    <property type="term" value="P:mitotic DNA replication preinitiation complex assembly"/>
    <property type="evidence" value="ECO:0007669"/>
    <property type="project" value="TreeGrafter"/>
</dbReference>
<evidence type="ECO:0000256" key="5">
    <source>
        <dbReference type="ARBA" id="ARBA00023306"/>
    </source>
</evidence>
<gene>
    <name evidence="7" type="primary">cdc45</name>
    <name evidence="7" type="ORF">DFA_09260</name>
</gene>
<dbReference type="AlphaFoldDB" id="F4Q748"/>
<sequence>MVLTNPSRFLDIYNLLKDDALAQGCETVLILVARDCDSIAACRILSEILKSDNISFNVKPVASYNDLEKVNESLLAGNEELRTIVMINCGGNIDIGEVFTNLIDGQLVYIIDSHRPYHPNNVDDQTFAIIVDDGNFVDQVATEVQDISMNKDDEDEEEEESEQDEEEEEDEEDEEKNGFVDDEAEEDDDEEEEEEEEEEESDEDDDAMVMDEDAEEEMKKKKEAKEKRLEEKKKRLEKREEKERKKKKKKQDAKKKLKKQKKNPTLSMSNQSSYGKSVSSLMYDLSCVLMKDNLDGLLWYAIVGMTDQLVHERVSTKVYQQEYDHLRSLVLNTYPADDLASQNVLKVSAASARLDQQQKERIVPCEDYRFMLYRHWNLYESLYNSKYVACTLQTWKAKGRHFLETLFALIGIPLDQAKQKYLSMNSQFKNTLKQQLAFHAPRFGLNEIYYNSFLKKYECSIDISASDTVYAVTALMESDNLETDASDEEIWEQNFWDAYDSLSNKNVELLEITRQVTVMIEKKNVILQGPYRYAILNDSVELKYFTHPMALTKLGLFMMDALVSMGKQKKPFLIAALNESNNNYLIVGISGSHSSDIQKNSFGFYFKEAVKLTNCTFKYQSFDTSVVEIAKIDMPNFIEKLNEGLALEDDGNEQ</sequence>
<accession>F4Q748</accession>
<proteinExistence type="inferred from homology"/>
<dbReference type="RefSeq" id="XP_004354614.1">
    <property type="nucleotide sequence ID" value="XM_004354562.1"/>
</dbReference>
<keyword evidence="8" id="KW-1185">Reference proteome</keyword>
<organism evidence="7 8">
    <name type="scientific">Cavenderia fasciculata</name>
    <name type="common">Slime mold</name>
    <name type="synonym">Dictyostelium fasciculatum</name>
    <dbReference type="NCBI Taxonomy" id="261658"/>
    <lineage>
        <taxon>Eukaryota</taxon>
        <taxon>Amoebozoa</taxon>
        <taxon>Evosea</taxon>
        <taxon>Eumycetozoa</taxon>
        <taxon>Dictyostelia</taxon>
        <taxon>Acytosteliales</taxon>
        <taxon>Cavenderiaceae</taxon>
        <taxon>Cavenderia</taxon>
    </lineage>
</organism>
<feature type="compositionally biased region" description="Basic residues" evidence="6">
    <location>
        <begin position="244"/>
        <end position="262"/>
    </location>
</feature>
<reference evidence="8" key="1">
    <citation type="journal article" date="2011" name="Genome Res.">
        <title>Phylogeny-wide analysis of social amoeba genomes highlights ancient origins for complex intercellular communication.</title>
        <authorList>
            <person name="Heidel A.J."/>
            <person name="Lawal H.M."/>
            <person name="Felder M."/>
            <person name="Schilde C."/>
            <person name="Helps N.R."/>
            <person name="Tunggal B."/>
            <person name="Rivero F."/>
            <person name="John U."/>
            <person name="Schleicher M."/>
            <person name="Eichinger L."/>
            <person name="Platzer M."/>
            <person name="Noegel A.A."/>
            <person name="Schaap P."/>
            <person name="Gloeckner G."/>
        </authorList>
    </citation>
    <scope>NUCLEOTIDE SEQUENCE [LARGE SCALE GENOMIC DNA]</scope>
    <source>
        <strain evidence="8">SH3</strain>
    </source>
</reference>
<feature type="compositionally biased region" description="Acidic residues" evidence="6">
    <location>
        <begin position="152"/>
        <end position="216"/>
    </location>
</feature>
<dbReference type="GO" id="GO:0000727">
    <property type="term" value="P:double-strand break repair via break-induced replication"/>
    <property type="evidence" value="ECO:0007669"/>
    <property type="project" value="TreeGrafter"/>
</dbReference>
<dbReference type="PANTHER" id="PTHR10507:SF0">
    <property type="entry name" value="CELL DIVISION CONTROL PROTEIN 45 HOMOLOG"/>
    <property type="match status" value="1"/>
</dbReference>
<comment type="subcellular location">
    <subcellularLocation>
        <location evidence="1">Nucleus</location>
    </subcellularLocation>
</comment>
<feature type="compositionally biased region" description="Basic and acidic residues" evidence="6">
    <location>
        <begin position="217"/>
        <end position="243"/>
    </location>
</feature>
<dbReference type="PANTHER" id="PTHR10507">
    <property type="entry name" value="CDC45-RELATED PROTEIN"/>
    <property type="match status" value="1"/>
</dbReference>
<dbReference type="Proteomes" id="UP000007797">
    <property type="component" value="Unassembled WGS sequence"/>
</dbReference>